<dbReference type="InterPro" id="IPR004700">
    <property type="entry name" value="PTS_IIC_man"/>
</dbReference>
<keyword evidence="11" id="KW-1185">Reference proteome</keyword>
<keyword evidence="2" id="KW-0813">Transport</keyword>
<evidence type="ECO:0000256" key="6">
    <source>
        <dbReference type="ARBA" id="ARBA00022692"/>
    </source>
</evidence>
<evidence type="ECO:0000256" key="1">
    <source>
        <dbReference type="ARBA" id="ARBA00004651"/>
    </source>
</evidence>
<evidence type="ECO:0000256" key="3">
    <source>
        <dbReference type="ARBA" id="ARBA00022475"/>
    </source>
</evidence>
<dbReference type="Pfam" id="PF03609">
    <property type="entry name" value="EII-Sor"/>
    <property type="match status" value="1"/>
</dbReference>
<keyword evidence="7 9" id="KW-1133">Transmembrane helix</keyword>
<keyword evidence="3" id="KW-1003">Cell membrane</keyword>
<evidence type="ECO:0000256" key="5">
    <source>
        <dbReference type="ARBA" id="ARBA00022683"/>
    </source>
</evidence>
<dbReference type="AlphaFoldDB" id="A0A7I9VQD1"/>
<organism evidence="10 11">
    <name type="scientific">Anaeromyxobacter diazotrophicus</name>
    <dbReference type="NCBI Taxonomy" id="2590199"/>
    <lineage>
        <taxon>Bacteria</taxon>
        <taxon>Pseudomonadati</taxon>
        <taxon>Myxococcota</taxon>
        <taxon>Myxococcia</taxon>
        <taxon>Myxococcales</taxon>
        <taxon>Cystobacterineae</taxon>
        <taxon>Anaeromyxobacteraceae</taxon>
        <taxon>Anaeromyxobacter</taxon>
    </lineage>
</organism>
<evidence type="ECO:0008006" key="12">
    <source>
        <dbReference type="Google" id="ProtNLM"/>
    </source>
</evidence>
<evidence type="ECO:0000313" key="11">
    <source>
        <dbReference type="Proteomes" id="UP000503640"/>
    </source>
</evidence>
<protein>
    <recommendedName>
        <fullName evidence="12">Phosphotransferase system PTS sorbose-specific IIC subunit</fullName>
    </recommendedName>
</protein>
<evidence type="ECO:0000256" key="9">
    <source>
        <dbReference type="SAM" id="Phobius"/>
    </source>
</evidence>
<evidence type="ECO:0000256" key="4">
    <source>
        <dbReference type="ARBA" id="ARBA00022597"/>
    </source>
</evidence>
<accession>A0A7I9VQD1</accession>
<feature type="transmembrane region" description="Helical" evidence="9">
    <location>
        <begin position="103"/>
        <end position="122"/>
    </location>
</feature>
<evidence type="ECO:0000256" key="2">
    <source>
        <dbReference type="ARBA" id="ARBA00022448"/>
    </source>
</evidence>
<keyword evidence="4" id="KW-0762">Sugar transport</keyword>
<gene>
    <name evidence="10" type="ORF">AMYX_33640</name>
</gene>
<feature type="transmembrane region" description="Helical" evidence="9">
    <location>
        <begin position="161"/>
        <end position="184"/>
    </location>
</feature>
<proteinExistence type="predicted"/>
<keyword evidence="8 9" id="KW-0472">Membrane</keyword>
<feature type="transmembrane region" description="Helical" evidence="9">
    <location>
        <begin position="224"/>
        <end position="243"/>
    </location>
</feature>
<keyword evidence="5" id="KW-0598">Phosphotransferase system</keyword>
<dbReference type="Proteomes" id="UP000503640">
    <property type="component" value="Unassembled WGS sequence"/>
</dbReference>
<feature type="transmembrane region" description="Helical" evidence="9">
    <location>
        <begin position="43"/>
        <end position="65"/>
    </location>
</feature>
<dbReference type="EMBL" id="BJTG01000008">
    <property type="protein sequence ID" value="GEJ58623.1"/>
    <property type="molecule type" value="Genomic_DNA"/>
</dbReference>
<feature type="transmembrane region" description="Helical" evidence="9">
    <location>
        <begin position="77"/>
        <end position="97"/>
    </location>
</feature>
<dbReference type="GO" id="GO:0005886">
    <property type="term" value="C:plasma membrane"/>
    <property type="evidence" value="ECO:0007669"/>
    <property type="project" value="UniProtKB-SubCell"/>
</dbReference>
<comment type="subcellular location">
    <subcellularLocation>
        <location evidence="1">Cell membrane</location>
        <topology evidence="1">Multi-pass membrane protein</topology>
    </subcellularLocation>
</comment>
<name>A0A7I9VQD1_9BACT</name>
<comment type="caution">
    <text evidence="10">The sequence shown here is derived from an EMBL/GenBank/DDBJ whole genome shotgun (WGS) entry which is preliminary data.</text>
</comment>
<evidence type="ECO:0000313" key="10">
    <source>
        <dbReference type="EMBL" id="GEJ58623.1"/>
    </source>
</evidence>
<feature type="transmembrane region" description="Helical" evidence="9">
    <location>
        <begin position="190"/>
        <end position="212"/>
    </location>
</feature>
<reference evidence="11" key="1">
    <citation type="journal article" date="2020" name="Appl. Environ. Microbiol.">
        <title>Diazotrophic Anaeromyxobacter Isolates from Soils.</title>
        <authorList>
            <person name="Masuda Y."/>
            <person name="Yamanaka H."/>
            <person name="Xu Z.X."/>
            <person name="Shiratori Y."/>
            <person name="Aono T."/>
            <person name="Amachi S."/>
            <person name="Senoo K."/>
            <person name="Itoh H."/>
        </authorList>
    </citation>
    <scope>NUCLEOTIDE SEQUENCE [LARGE SCALE GENOMIC DNA]</scope>
    <source>
        <strain evidence="11">R267</strain>
    </source>
</reference>
<sequence>MYIPVAVSYLALGLVAGLAAVERKGFLQAMLSRPIAIGPLAGLAVGDAASGLFVGAPLELLWLGAVNLGAALPVHEALGTCAVAAGTALALHGLGAAGIGGPAALPAAAALALALCAPLALLGRRADRLVERVNERLYARAEADLAAGDADAAARVNLYGLALPFGIAFVLAPLGAGLAALLIPPLLERAGAAGAAALAVGWAAFGGFACASGAKALRAARARTYYLGALGAGAAALLAVWALRRTW</sequence>
<evidence type="ECO:0000256" key="7">
    <source>
        <dbReference type="ARBA" id="ARBA00022989"/>
    </source>
</evidence>
<dbReference type="GO" id="GO:0009401">
    <property type="term" value="P:phosphoenolpyruvate-dependent sugar phosphotransferase system"/>
    <property type="evidence" value="ECO:0007669"/>
    <property type="project" value="UniProtKB-KW"/>
</dbReference>
<keyword evidence="6 9" id="KW-0812">Transmembrane</keyword>
<evidence type="ECO:0000256" key="8">
    <source>
        <dbReference type="ARBA" id="ARBA00023136"/>
    </source>
</evidence>